<dbReference type="RefSeq" id="XP_019710485.1">
    <property type="nucleotide sequence ID" value="XM_019854926.1"/>
</dbReference>
<reference evidence="4" key="1">
    <citation type="submission" date="2025-08" db="UniProtKB">
        <authorList>
            <consortium name="RefSeq"/>
        </authorList>
    </citation>
    <scope>IDENTIFICATION</scope>
</reference>
<name>A0A6J0PRJ1_ELAGV</name>
<dbReference type="FunCoup" id="A0A6J0PRJ1">
    <property type="interactions" value="749"/>
</dbReference>
<comment type="similarity">
    <text evidence="1">Belongs to the EXO5 family.</text>
</comment>
<dbReference type="GO" id="GO:0036297">
    <property type="term" value="P:interstrand cross-link repair"/>
    <property type="evidence" value="ECO:0007669"/>
    <property type="project" value="TreeGrafter"/>
</dbReference>
<protein>
    <submittedName>
        <fullName evidence="4">Exonuclease V, chloroplastic isoform X1</fullName>
    </submittedName>
</protein>
<dbReference type="Proteomes" id="UP000504607">
    <property type="component" value="Chromosome 14"/>
</dbReference>
<sequence length="417" mass="46857">MNDPSSFYDNTDTASEGQVNTIPIPVEIVSEEEMAFIEAALASTRPLLSSTPSFSSSSLSSSPARLALVSALPSVLSPLRKPTGSLHSSACSRPLPAPPDIEDSAGSAPPKSLLHQFRSRRGLTVTDITATEWCEKQMEFVLLHGKPKRTEAMKAGSDRHTQLEKEVVEKVEVPIKSVEDSWALKFMNFIVGANQLMFEGLTRELPVIGVVEGVWMIGVIDEIRTPINEATLHPILVDTKTRYKATRPSEAQKRNARLQLMCYKYLWDNLVADTFPTDHFFNHFNLNPLYILSGDVKEYIVSLGFSAKTLEDVFTYFRDTCCLLSPSQGQLLLRRQISPLASLPSSRYELQSDHSLLEEYHFSYDAVWFKIQIQECLKFWLGERDANYVSQAERWKCQFCAFTAKCPLMAASNKRAE</sequence>
<dbReference type="InterPro" id="IPR019190">
    <property type="entry name" value="EXOV"/>
</dbReference>
<dbReference type="Gene3D" id="3.90.320.10">
    <property type="match status" value="1"/>
</dbReference>
<dbReference type="PANTHER" id="PTHR14464:SF4">
    <property type="entry name" value="EXONUCLEASE V"/>
    <property type="match status" value="1"/>
</dbReference>
<keyword evidence="3" id="KW-1185">Reference proteome</keyword>
<dbReference type="GeneID" id="105057061"/>
<keyword evidence="4" id="KW-0540">Nuclease</keyword>
<feature type="region of interest" description="Disordered" evidence="2">
    <location>
        <begin position="80"/>
        <end position="112"/>
    </location>
</feature>
<accession>A0A6J0PRJ1</accession>
<dbReference type="OrthoDB" id="354769at2759"/>
<proteinExistence type="inferred from homology"/>
<dbReference type="GO" id="GO:0045145">
    <property type="term" value="F:single-stranded DNA 5'-3' DNA exonuclease activity"/>
    <property type="evidence" value="ECO:0007669"/>
    <property type="project" value="InterPro"/>
</dbReference>
<evidence type="ECO:0000313" key="3">
    <source>
        <dbReference type="Proteomes" id="UP000504607"/>
    </source>
</evidence>
<evidence type="ECO:0000256" key="1">
    <source>
        <dbReference type="ARBA" id="ARBA00009797"/>
    </source>
</evidence>
<evidence type="ECO:0000256" key="2">
    <source>
        <dbReference type="SAM" id="MobiDB-lite"/>
    </source>
</evidence>
<dbReference type="InterPro" id="IPR011604">
    <property type="entry name" value="PDDEXK-like_dom_sf"/>
</dbReference>
<organism evidence="3 4">
    <name type="scientific">Elaeis guineensis var. tenera</name>
    <name type="common">Oil palm</name>
    <dbReference type="NCBI Taxonomy" id="51953"/>
    <lineage>
        <taxon>Eukaryota</taxon>
        <taxon>Viridiplantae</taxon>
        <taxon>Streptophyta</taxon>
        <taxon>Embryophyta</taxon>
        <taxon>Tracheophyta</taxon>
        <taxon>Spermatophyta</taxon>
        <taxon>Magnoliopsida</taxon>
        <taxon>Liliopsida</taxon>
        <taxon>Arecaceae</taxon>
        <taxon>Arecoideae</taxon>
        <taxon>Cocoseae</taxon>
        <taxon>Elaeidinae</taxon>
        <taxon>Elaeis</taxon>
    </lineage>
</organism>
<keyword evidence="4" id="KW-0378">Hydrolase</keyword>
<evidence type="ECO:0000313" key="4">
    <source>
        <dbReference type="RefSeq" id="XP_019710485.1"/>
    </source>
</evidence>
<dbReference type="AlphaFoldDB" id="A0A6J0PRJ1"/>
<dbReference type="PANTHER" id="PTHR14464">
    <property type="entry name" value="EXONUCLEASE V"/>
    <property type="match status" value="1"/>
</dbReference>
<gene>
    <name evidence="4" type="primary">LOC105057061</name>
</gene>
<dbReference type="InParanoid" id="A0A6J0PRJ1"/>
<dbReference type="Pfam" id="PF09810">
    <property type="entry name" value="Exo5"/>
    <property type="match status" value="3"/>
</dbReference>
<dbReference type="GO" id="GO:0005634">
    <property type="term" value="C:nucleus"/>
    <property type="evidence" value="ECO:0007669"/>
    <property type="project" value="TreeGrafter"/>
</dbReference>
<keyword evidence="4" id="KW-0269">Exonuclease</keyword>